<dbReference type="InterPro" id="IPR036366">
    <property type="entry name" value="PGBDSf"/>
</dbReference>
<feature type="domain" description="Peptidoglycan binding-like" evidence="2">
    <location>
        <begin position="319"/>
        <end position="355"/>
    </location>
</feature>
<evidence type="ECO:0000313" key="4">
    <source>
        <dbReference type="Proteomes" id="UP000502433"/>
    </source>
</evidence>
<dbReference type="Pfam" id="PF01471">
    <property type="entry name" value="PG_binding_1"/>
    <property type="match status" value="3"/>
</dbReference>
<feature type="domain" description="Peptidoglycan binding-like" evidence="2">
    <location>
        <begin position="166"/>
        <end position="221"/>
    </location>
</feature>
<dbReference type="KEGG" id="dfs:HGD76_13915"/>
<dbReference type="InterPro" id="IPR036365">
    <property type="entry name" value="PGBD-like_sf"/>
</dbReference>
<dbReference type="InterPro" id="IPR002477">
    <property type="entry name" value="Peptidoglycan-bd-like"/>
</dbReference>
<name>A0A6H2C1R9_DOLFA</name>
<gene>
    <name evidence="3" type="ORF">HGD76_13915</name>
</gene>
<dbReference type="RefSeq" id="WP_168696139.1">
    <property type="nucleotide sequence ID" value="NZ_CP051206.1"/>
</dbReference>
<dbReference type="Proteomes" id="UP000502433">
    <property type="component" value="Chromosome"/>
</dbReference>
<dbReference type="PANTHER" id="PTHR41533:SF1">
    <property type="entry name" value="L,D-TRANSPEPTIDASE YCBB-RELATED"/>
    <property type="match status" value="1"/>
</dbReference>
<dbReference type="Gene3D" id="1.10.101.10">
    <property type="entry name" value="PGBD-like superfamily/PGBD"/>
    <property type="match status" value="3"/>
</dbReference>
<reference evidence="3 4" key="1">
    <citation type="submission" date="2020-04" db="EMBL/GenBank/DDBJ databases">
        <title>Genome-Wide Identification of 5-Methylcytosine Sites in Bacterial Genomes By High-Throughput Sequencing of MspJI Restriction Fragments.</title>
        <authorList>
            <person name="Wu V."/>
        </authorList>
    </citation>
    <scope>NUCLEOTIDE SEQUENCE [LARGE SCALE GENOMIC DNA]</scope>
    <source>
        <strain evidence="3 4">CCAP 1403/13f</strain>
    </source>
</reference>
<proteinExistence type="predicted"/>
<evidence type="ECO:0000313" key="3">
    <source>
        <dbReference type="EMBL" id="QJB45108.1"/>
    </source>
</evidence>
<reference evidence="3 4" key="2">
    <citation type="submission" date="2020-04" db="EMBL/GenBank/DDBJ databases">
        <authorList>
            <person name="Fomenkov A."/>
            <person name="Anton B.P."/>
            <person name="Roberts R.J."/>
        </authorList>
    </citation>
    <scope>NUCLEOTIDE SEQUENCE [LARGE SCALE GENOMIC DNA]</scope>
    <source>
        <strain evidence="3 4">CCAP 1403/13f</strain>
    </source>
</reference>
<feature type="region of interest" description="Disordered" evidence="1">
    <location>
        <begin position="73"/>
        <end position="110"/>
    </location>
</feature>
<dbReference type="PANTHER" id="PTHR41533">
    <property type="entry name" value="L,D-TRANSPEPTIDASE HI_1667-RELATED"/>
    <property type="match status" value="1"/>
</dbReference>
<sequence>MENLAYLHLAFANEDRETTELISLSSLFKKAAAPNWQLFSSNAWKYMIPLVLTLSILNSVSSVFALETENNSNSVGNLAQNSTSQVETENNSNSVGNLAQNSTSQVETENNGDVVKNLEQNSTSQVEKSNKQFISTAPTTLTTPHNIISVSNKRKNPNFFVKGDEGADVKVLQERLKIAGFYYGNSTGIFGPITQESVKRFQKAYNLTVDGIVGKSTLAKLPAVTDENDITTSQKSDNQDTLSLGDRGEAVRILQEQLIIAGFLKNQPNGYYGSNTVDAVNRFQKQHKLEASGMAGQTTRSKLYSLVKNSAKSDFTTLEIQRRLHEKGFYKGQINGMMASDTKKAISRAQEFYGISLKDVKSGSF</sequence>
<dbReference type="AlphaFoldDB" id="A0A6H2C1R9"/>
<dbReference type="SUPFAM" id="SSF47090">
    <property type="entry name" value="PGBD-like"/>
    <property type="match status" value="3"/>
</dbReference>
<protein>
    <submittedName>
        <fullName evidence="3">Cell wall-binding protein</fullName>
    </submittedName>
</protein>
<organism evidence="3 4">
    <name type="scientific">Dolichospermum flos-aquae CCAP 1403/13F</name>
    <dbReference type="NCBI Taxonomy" id="315271"/>
    <lineage>
        <taxon>Bacteria</taxon>
        <taxon>Bacillati</taxon>
        <taxon>Cyanobacteriota</taxon>
        <taxon>Cyanophyceae</taxon>
        <taxon>Nostocales</taxon>
        <taxon>Aphanizomenonaceae</taxon>
        <taxon>Dolichospermum</taxon>
    </lineage>
</organism>
<evidence type="ECO:0000256" key="1">
    <source>
        <dbReference type="SAM" id="MobiDB-lite"/>
    </source>
</evidence>
<accession>A0A6H2C1R9</accession>
<dbReference type="EMBL" id="CP051206">
    <property type="protein sequence ID" value="QJB45108.1"/>
    <property type="molecule type" value="Genomic_DNA"/>
</dbReference>
<feature type="domain" description="Peptidoglycan binding-like" evidence="2">
    <location>
        <begin position="247"/>
        <end position="303"/>
    </location>
</feature>
<evidence type="ECO:0000259" key="2">
    <source>
        <dbReference type="Pfam" id="PF01471"/>
    </source>
</evidence>
<dbReference type="InterPro" id="IPR052905">
    <property type="entry name" value="LD-transpeptidase_YkuD-like"/>
</dbReference>